<evidence type="ECO:0000313" key="11">
    <source>
        <dbReference type="EMBL" id="KAJ1366101.1"/>
    </source>
</evidence>
<dbReference type="EMBL" id="JAHQIW010005466">
    <property type="protein sequence ID" value="KAJ1366101.1"/>
    <property type="molecule type" value="Genomic_DNA"/>
</dbReference>
<dbReference type="PANTHER" id="PTHR12443">
    <property type="entry name" value="TRANSLOCATION PROTEIN SEC62"/>
    <property type="match status" value="1"/>
</dbReference>
<dbReference type="PANTHER" id="PTHR12443:SF9">
    <property type="entry name" value="TRANSLOCATION PROTEIN SEC62"/>
    <property type="match status" value="1"/>
</dbReference>
<keyword evidence="5" id="KW-0812">Transmembrane</keyword>
<dbReference type="GO" id="GO:0031204">
    <property type="term" value="P:post-translational protein targeting to membrane, translocation"/>
    <property type="evidence" value="ECO:0007669"/>
    <property type="project" value="TreeGrafter"/>
</dbReference>
<evidence type="ECO:0000256" key="8">
    <source>
        <dbReference type="ARBA" id="ARBA00022989"/>
    </source>
</evidence>
<sequence length="115" mass="13013">MSAKRRTGKKDATDEATLSKEQDTIARYVRFNCPTSTTMFQGNEVHYFSGSKAVDTLMDSCYGTKAKNEASMLFPNRLAAVNYMRALMTHQLFFPCAEISAKEERGEGQKRQRGR</sequence>
<evidence type="ECO:0000256" key="2">
    <source>
        <dbReference type="ARBA" id="ARBA00010604"/>
    </source>
</evidence>
<evidence type="ECO:0000256" key="7">
    <source>
        <dbReference type="ARBA" id="ARBA00022927"/>
    </source>
</evidence>
<keyword evidence="7" id="KW-0653">Protein transport</keyword>
<protein>
    <recommendedName>
        <fullName evidence="3">Translocation protein SEC62</fullName>
    </recommendedName>
</protein>
<keyword evidence="8" id="KW-1133">Transmembrane helix</keyword>
<evidence type="ECO:0000256" key="9">
    <source>
        <dbReference type="ARBA" id="ARBA00023010"/>
    </source>
</evidence>
<gene>
    <name evidence="11" type="ORF">KIN20_026694</name>
</gene>
<evidence type="ECO:0000256" key="3">
    <source>
        <dbReference type="ARBA" id="ARBA00021257"/>
    </source>
</evidence>
<dbReference type="AlphaFoldDB" id="A0AAD5QYD2"/>
<dbReference type="InterPro" id="IPR036388">
    <property type="entry name" value="WH-like_DNA-bd_sf"/>
</dbReference>
<dbReference type="Proteomes" id="UP001196413">
    <property type="component" value="Unassembled WGS sequence"/>
</dbReference>
<proteinExistence type="inferred from homology"/>
<evidence type="ECO:0000313" key="12">
    <source>
        <dbReference type="Proteomes" id="UP001196413"/>
    </source>
</evidence>
<evidence type="ECO:0000256" key="4">
    <source>
        <dbReference type="ARBA" id="ARBA00022448"/>
    </source>
</evidence>
<dbReference type="Gene3D" id="1.10.10.10">
    <property type="entry name" value="Winged helix-like DNA-binding domain superfamily/Winged helix DNA-binding domain"/>
    <property type="match status" value="1"/>
</dbReference>
<name>A0AAD5QYD2_PARTN</name>
<evidence type="ECO:0000256" key="5">
    <source>
        <dbReference type="ARBA" id="ARBA00022692"/>
    </source>
</evidence>
<keyword evidence="6" id="KW-0256">Endoplasmic reticulum</keyword>
<evidence type="ECO:0000256" key="10">
    <source>
        <dbReference type="ARBA" id="ARBA00023136"/>
    </source>
</evidence>
<dbReference type="InterPro" id="IPR004728">
    <property type="entry name" value="Sec62"/>
</dbReference>
<accession>A0AAD5QYD2</accession>
<keyword evidence="10" id="KW-0472">Membrane</keyword>
<evidence type="ECO:0000256" key="6">
    <source>
        <dbReference type="ARBA" id="ARBA00022824"/>
    </source>
</evidence>
<comment type="caution">
    <text evidence="11">The sequence shown here is derived from an EMBL/GenBank/DDBJ whole genome shotgun (WGS) entry which is preliminary data.</text>
</comment>
<organism evidence="11 12">
    <name type="scientific">Parelaphostrongylus tenuis</name>
    <name type="common">Meningeal worm</name>
    <dbReference type="NCBI Taxonomy" id="148309"/>
    <lineage>
        <taxon>Eukaryota</taxon>
        <taxon>Metazoa</taxon>
        <taxon>Ecdysozoa</taxon>
        <taxon>Nematoda</taxon>
        <taxon>Chromadorea</taxon>
        <taxon>Rhabditida</taxon>
        <taxon>Rhabditina</taxon>
        <taxon>Rhabditomorpha</taxon>
        <taxon>Strongyloidea</taxon>
        <taxon>Metastrongylidae</taxon>
        <taxon>Parelaphostrongylus</taxon>
    </lineage>
</organism>
<keyword evidence="9" id="KW-0811">Translocation</keyword>
<reference evidence="11" key="1">
    <citation type="submission" date="2021-06" db="EMBL/GenBank/DDBJ databases">
        <title>Parelaphostrongylus tenuis whole genome reference sequence.</title>
        <authorList>
            <person name="Garwood T.J."/>
            <person name="Larsen P.A."/>
            <person name="Fountain-Jones N.M."/>
            <person name="Garbe J.R."/>
            <person name="Macchietto M.G."/>
            <person name="Kania S.A."/>
            <person name="Gerhold R.W."/>
            <person name="Richards J.E."/>
            <person name="Wolf T.M."/>
        </authorList>
    </citation>
    <scope>NUCLEOTIDE SEQUENCE</scope>
    <source>
        <strain evidence="11">MNPRO001-30</strain>
        <tissue evidence="11">Meninges</tissue>
    </source>
</reference>
<comment type="similarity">
    <text evidence="2">Belongs to the SEC62 family.</text>
</comment>
<keyword evidence="12" id="KW-1185">Reference proteome</keyword>
<dbReference type="GO" id="GO:0005789">
    <property type="term" value="C:endoplasmic reticulum membrane"/>
    <property type="evidence" value="ECO:0007669"/>
    <property type="project" value="UniProtKB-SubCell"/>
</dbReference>
<keyword evidence="4" id="KW-0813">Transport</keyword>
<evidence type="ECO:0000256" key="1">
    <source>
        <dbReference type="ARBA" id="ARBA00004477"/>
    </source>
</evidence>
<comment type="subcellular location">
    <subcellularLocation>
        <location evidence="1">Endoplasmic reticulum membrane</location>
        <topology evidence="1">Multi-pass membrane protein</topology>
    </subcellularLocation>
</comment>